<dbReference type="GO" id="GO:0043842">
    <property type="term" value="F:Kdo transferase activity"/>
    <property type="evidence" value="ECO:0007669"/>
    <property type="project" value="UniProtKB-EC"/>
</dbReference>
<evidence type="ECO:0000256" key="2">
    <source>
        <dbReference type="ARBA" id="ARBA00004713"/>
    </source>
</evidence>
<feature type="active site" description="Proton acceptor" evidence="9">
    <location>
        <position position="65"/>
    </location>
</feature>
<dbReference type="Gene3D" id="3.40.50.2000">
    <property type="entry name" value="Glycogen Phosphorylase B"/>
    <property type="match status" value="1"/>
</dbReference>
<comment type="catalytic activity">
    <reaction evidence="8 11">
        <text>lipid IVA (E. coli) + CMP-3-deoxy-beta-D-manno-octulosonate = alpha-Kdo-(2-&gt;6)-lipid IVA (E. coli) + CMP + H(+)</text>
        <dbReference type="Rhea" id="RHEA:28066"/>
        <dbReference type="ChEBI" id="CHEBI:15378"/>
        <dbReference type="ChEBI" id="CHEBI:58603"/>
        <dbReference type="ChEBI" id="CHEBI:60364"/>
        <dbReference type="ChEBI" id="CHEBI:60377"/>
        <dbReference type="ChEBI" id="CHEBI:85987"/>
        <dbReference type="EC" id="2.4.99.12"/>
    </reaction>
</comment>
<dbReference type="AlphaFoldDB" id="A0A3A8ATP4"/>
<dbReference type="GO" id="GO:0009245">
    <property type="term" value="P:lipid A biosynthetic process"/>
    <property type="evidence" value="ECO:0007669"/>
    <property type="project" value="TreeGrafter"/>
</dbReference>
<keyword evidence="11" id="KW-1003">Cell membrane</keyword>
<evidence type="ECO:0000256" key="3">
    <source>
        <dbReference type="ARBA" id="ARBA00006380"/>
    </source>
</evidence>
<evidence type="ECO:0000313" key="13">
    <source>
        <dbReference type="EMBL" id="RKF14979.1"/>
    </source>
</evidence>
<dbReference type="Pfam" id="PF04413">
    <property type="entry name" value="Glycos_transf_N"/>
    <property type="match status" value="1"/>
</dbReference>
<dbReference type="GO" id="GO:0005886">
    <property type="term" value="C:plasma membrane"/>
    <property type="evidence" value="ECO:0007669"/>
    <property type="project" value="UniProtKB-SubCell"/>
</dbReference>
<evidence type="ECO:0000256" key="6">
    <source>
        <dbReference type="ARBA" id="ARBA00022679"/>
    </source>
</evidence>
<keyword evidence="14" id="KW-1185">Reference proteome</keyword>
<evidence type="ECO:0000256" key="11">
    <source>
        <dbReference type="RuleBase" id="RU365103"/>
    </source>
</evidence>
<dbReference type="GO" id="GO:0009244">
    <property type="term" value="P:lipopolysaccharide core region biosynthetic process"/>
    <property type="evidence" value="ECO:0007669"/>
    <property type="project" value="UniProtKB-UniRule"/>
</dbReference>
<evidence type="ECO:0000256" key="4">
    <source>
        <dbReference type="ARBA" id="ARBA00012621"/>
    </source>
</evidence>
<dbReference type="RefSeq" id="WP_121165988.1">
    <property type="nucleotide sequence ID" value="NZ_RAPE01000002.1"/>
</dbReference>
<comment type="subcellular location">
    <subcellularLocation>
        <location evidence="11">Cell membrane</location>
    </subcellularLocation>
</comment>
<comment type="similarity">
    <text evidence="3">Belongs to the glycosyltransferase group 1 family. Glycosyltransferase 30 subfamily.</text>
</comment>
<dbReference type="PANTHER" id="PTHR42755">
    <property type="entry name" value="3-DEOXY-MANNO-OCTULOSONATE CYTIDYLYLTRANSFERASE"/>
    <property type="match status" value="1"/>
</dbReference>
<organism evidence="13 14">
    <name type="scientific">Roseovarius spongiae</name>
    <dbReference type="NCBI Taxonomy" id="2320272"/>
    <lineage>
        <taxon>Bacteria</taxon>
        <taxon>Pseudomonadati</taxon>
        <taxon>Pseudomonadota</taxon>
        <taxon>Alphaproteobacteria</taxon>
        <taxon>Rhodobacterales</taxon>
        <taxon>Roseobacteraceae</taxon>
        <taxon>Roseovarius</taxon>
    </lineage>
</organism>
<comment type="pathway">
    <text evidence="2 11">Bacterial outer membrane biogenesis; LPS core biosynthesis.</text>
</comment>
<dbReference type="FunFam" id="3.40.50.2000:FF:000032">
    <property type="entry name" value="3-deoxy-D-manno-octulosonic acid transferase"/>
    <property type="match status" value="1"/>
</dbReference>
<protein>
    <recommendedName>
        <fullName evidence="5 11">3-deoxy-D-manno-octulosonic acid transferase</fullName>
        <shortName evidence="11">Kdo transferase</shortName>
        <ecNumber evidence="4 11">2.4.99.12</ecNumber>
    </recommendedName>
    <alternativeName>
        <fullName evidence="7 11">Lipid IV(A) 3-deoxy-D-manno-octulosonic acid transferase</fullName>
    </alternativeName>
</protein>
<reference evidence="13 14" key="1">
    <citation type="submission" date="2018-09" db="EMBL/GenBank/DDBJ databases">
        <title>Roseovarius spongiae sp. nov., isolated from a marine sponge.</title>
        <authorList>
            <person name="Zhuang L."/>
            <person name="Luo L."/>
        </authorList>
    </citation>
    <scope>NUCLEOTIDE SEQUENCE [LARGE SCALE GENOMIC DNA]</scope>
    <source>
        <strain evidence="13 14">HN-E21</strain>
    </source>
</reference>
<evidence type="ECO:0000256" key="8">
    <source>
        <dbReference type="ARBA" id="ARBA00049183"/>
    </source>
</evidence>
<evidence type="ECO:0000259" key="12">
    <source>
        <dbReference type="Pfam" id="PF04413"/>
    </source>
</evidence>
<gene>
    <name evidence="13" type="ORF">D6850_08950</name>
</gene>
<evidence type="ECO:0000256" key="5">
    <source>
        <dbReference type="ARBA" id="ARBA00019077"/>
    </source>
</evidence>
<sequence length="434" mass="46356">MSTPLPVTVYARLAGVLAPLTHSGIRAKMAAQKVDAERFSEKLGHASLPRPEGPLLWFHAASVGESLSVLRLISLIGARAPGLGFLITTGTATSAQILATRLPPRCRHQFAPLDTRRAVERFLDHWRPDAAVFVESELWPNMLTLTAARGVPMALLNARISERSARGWKRVPATARHLLGLFGVIHTQDARTTRHMHEIGATHARTGRNIKAASGPLPHDADALAQIRAALGDRPVWVASSTHPGEEEIVLDAHRALLDDHPRLLLILVPRHPERGDRVQSLIRARGLTLARRSAGEQPGAGTQVYLADTLGETGLWYAASPLVCLGGSFTPVGGHNPYEPAHAGAVVLHGPLYANFSDAYADFAQAGGAVEVADGAALREALDALLKDADRLAGLRDCARAFAAAQEDMLEAQADTLLQALGLGEPEPLTCPS</sequence>
<dbReference type="PANTHER" id="PTHR42755:SF1">
    <property type="entry name" value="3-DEOXY-D-MANNO-OCTULOSONIC ACID TRANSFERASE, MITOCHONDRIAL-RELATED"/>
    <property type="match status" value="1"/>
</dbReference>
<evidence type="ECO:0000256" key="9">
    <source>
        <dbReference type="PIRSR" id="PIRSR639901-1"/>
    </source>
</evidence>
<evidence type="ECO:0000256" key="1">
    <source>
        <dbReference type="ARBA" id="ARBA00003394"/>
    </source>
</evidence>
<dbReference type="Gene3D" id="3.40.50.11720">
    <property type="entry name" value="3-Deoxy-D-manno-octulosonic-acid transferase, N-terminal domain"/>
    <property type="match status" value="1"/>
</dbReference>
<keyword evidence="11" id="KW-0448">Lipopolysaccharide biosynthesis</keyword>
<keyword evidence="6 11" id="KW-0808">Transferase</keyword>
<comment type="function">
    <text evidence="1 11">Involved in lipopolysaccharide (LPS) biosynthesis. Catalyzes the transfer of 3-deoxy-D-manno-octulosonate (Kdo) residue(s) from CMP-Kdo to lipid IV(A), the tetraacyldisaccharide-1,4'-bisphosphate precursor of lipid A.</text>
</comment>
<evidence type="ECO:0000256" key="7">
    <source>
        <dbReference type="ARBA" id="ARBA00031445"/>
    </source>
</evidence>
<feature type="site" description="Transition state stabilizer" evidence="10">
    <location>
        <position position="211"/>
    </location>
</feature>
<evidence type="ECO:0000313" key="14">
    <source>
        <dbReference type="Proteomes" id="UP000281128"/>
    </source>
</evidence>
<feature type="domain" description="3-deoxy-D-manno-octulosonic-acid transferase N-terminal" evidence="12">
    <location>
        <begin position="38"/>
        <end position="212"/>
    </location>
</feature>
<dbReference type="Proteomes" id="UP000281128">
    <property type="component" value="Unassembled WGS sequence"/>
</dbReference>
<dbReference type="EMBL" id="RAPE01000002">
    <property type="protein sequence ID" value="RKF14979.1"/>
    <property type="molecule type" value="Genomic_DNA"/>
</dbReference>
<proteinExistence type="inferred from homology"/>
<name>A0A3A8ATP4_9RHOB</name>
<dbReference type="InterPro" id="IPR038107">
    <property type="entry name" value="Glycos_transf_N_sf"/>
</dbReference>
<accession>A0A3A8ATP4</accession>
<dbReference type="UniPathway" id="UPA00958"/>
<keyword evidence="11" id="KW-0472">Membrane</keyword>
<dbReference type="EC" id="2.4.99.12" evidence="4 11"/>
<dbReference type="InterPro" id="IPR007507">
    <property type="entry name" value="Glycos_transf_N"/>
</dbReference>
<dbReference type="InterPro" id="IPR039901">
    <property type="entry name" value="Kdotransferase"/>
</dbReference>
<evidence type="ECO:0000256" key="10">
    <source>
        <dbReference type="PIRSR" id="PIRSR639901-2"/>
    </source>
</evidence>
<feature type="site" description="Transition state stabilizer" evidence="10">
    <location>
        <position position="135"/>
    </location>
</feature>
<dbReference type="OrthoDB" id="9789797at2"/>
<comment type="caution">
    <text evidence="13">The sequence shown here is derived from an EMBL/GenBank/DDBJ whole genome shotgun (WGS) entry which is preliminary data.</text>
</comment>